<comment type="caution">
    <text evidence="2">The sequence shown here is derived from an EMBL/GenBank/DDBJ whole genome shotgun (WGS) entry which is preliminary data.</text>
</comment>
<feature type="region of interest" description="Disordered" evidence="1">
    <location>
        <begin position="1"/>
        <end position="23"/>
    </location>
</feature>
<proteinExistence type="predicted"/>
<name>A0AAW2SRS4_9LAMI</name>
<accession>A0AAW2SRS4</accession>
<sequence>MNLHVSHGAVAASEREDGLGEGVKNLPTVNVLGGALDGPSGVGSIKGLYGGSSAAGAAGGVRRGCLDAS</sequence>
<reference evidence="2" key="1">
    <citation type="submission" date="2020-06" db="EMBL/GenBank/DDBJ databases">
        <authorList>
            <person name="Li T."/>
            <person name="Hu X."/>
            <person name="Zhang T."/>
            <person name="Song X."/>
            <person name="Zhang H."/>
            <person name="Dai N."/>
            <person name="Sheng W."/>
            <person name="Hou X."/>
            <person name="Wei L."/>
        </authorList>
    </citation>
    <scope>NUCLEOTIDE SEQUENCE</scope>
    <source>
        <strain evidence="2">KEN1</strain>
        <tissue evidence="2">Leaf</tissue>
    </source>
</reference>
<reference evidence="2" key="2">
    <citation type="journal article" date="2024" name="Plant">
        <title>Genomic evolution and insights into agronomic trait innovations of Sesamum species.</title>
        <authorList>
            <person name="Miao H."/>
            <person name="Wang L."/>
            <person name="Qu L."/>
            <person name="Liu H."/>
            <person name="Sun Y."/>
            <person name="Le M."/>
            <person name="Wang Q."/>
            <person name="Wei S."/>
            <person name="Zheng Y."/>
            <person name="Lin W."/>
            <person name="Duan Y."/>
            <person name="Cao H."/>
            <person name="Xiong S."/>
            <person name="Wang X."/>
            <person name="Wei L."/>
            <person name="Li C."/>
            <person name="Ma Q."/>
            <person name="Ju M."/>
            <person name="Zhao R."/>
            <person name="Li G."/>
            <person name="Mu C."/>
            <person name="Tian Q."/>
            <person name="Mei H."/>
            <person name="Zhang T."/>
            <person name="Gao T."/>
            <person name="Zhang H."/>
        </authorList>
    </citation>
    <scope>NUCLEOTIDE SEQUENCE</scope>
    <source>
        <strain evidence="2">KEN1</strain>
    </source>
</reference>
<dbReference type="EMBL" id="JACGWN010000016">
    <property type="protein sequence ID" value="KAL0395114.1"/>
    <property type="molecule type" value="Genomic_DNA"/>
</dbReference>
<dbReference type="AlphaFoldDB" id="A0AAW2SRS4"/>
<evidence type="ECO:0000256" key="1">
    <source>
        <dbReference type="SAM" id="MobiDB-lite"/>
    </source>
</evidence>
<evidence type="ECO:0000313" key="2">
    <source>
        <dbReference type="EMBL" id="KAL0395114.1"/>
    </source>
</evidence>
<gene>
    <name evidence="2" type="ORF">Slati_4477600</name>
</gene>
<protein>
    <submittedName>
        <fullName evidence="2">Uncharacterized protein</fullName>
    </submittedName>
</protein>
<organism evidence="2">
    <name type="scientific">Sesamum latifolium</name>
    <dbReference type="NCBI Taxonomy" id="2727402"/>
    <lineage>
        <taxon>Eukaryota</taxon>
        <taxon>Viridiplantae</taxon>
        <taxon>Streptophyta</taxon>
        <taxon>Embryophyta</taxon>
        <taxon>Tracheophyta</taxon>
        <taxon>Spermatophyta</taxon>
        <taxon>Magnoliopsida</taxon>
        <taxon>eudicotyledons</taxon>
        <taxon>Gunneridae</taxon>
        <taxon>Pentapetalae</taxon>
        <taxon>asterids</taxon>
        <taxon>lamiids</taxon>
        <taxon>Lamiales</taxon>
        <taxon>Pedaliaceae</taxon>
        <taxon>Sesamum</taxon>
    </lineage>
</organism>